<dbReference type="SMART" id="SM00479">
    <property type="entry name" value="EXOIII"/>
    <property type="match status" value="1"/>
</dbReference>
<dbReference type="PANTHER" id="PTHR12801">
    <property type="entry name" value="RNA EXONUCLEASE REXO1 / RECO3 FAMILY MEMBER-RELATED"/>
    <property type="match status" value="1"/>
</dbReference>
<keyword evidence="6" id="KW-0539">Nucleus</keyword>
<dbReference type="STRING" id="90262.A0A1X2I656"/>
<feature type="compositionally biased region" description="Low complexity" evidence="7">
    <location>
        <begin position="33"/>
        <end position="58"/>
    </location>
</feature>
<reference evidence="9 10" key="1">
    <citation type="submission" date="2016-07" db="EMBL/GenBank/DDBJ databases">
        <title>Pervasive Adenine N6-methylation of Active Genes in Fungi.</title>
        <authorList>
            <consortium name="DOE Joint Genome Institute"/>
            <person name="Mondo S.J."/>
            <person name="Dannebaum R.O."/>
            <person name="Kuo R.C."/>
            <person name="Labutti K."/>
            <person name="Haridas S."/>
            <person name="Kuo A."/>
            <person name="Salamov A."/>
            <person name="Ahrendt S.R."/>
            <person name="Lipzen A."/>
            <person name="Sullivan W."/>
            <person name="Andreopoulos W.B."/>
            <person name="Clum A."/>
            <person name="Lindquist E."/>
            <person name="Daum C."/>
            <person name="Ramamoorthy G.K."/>
            <person name="Gryganskyi A."/>
            <person name="Culley D."/>
            <person name="Magnuson J.K."/>
            <person name="James T.Y."/>
            <person name="O'Malley M.A."/>
            <person name="Stajich J.E."/>
            <person name="Spatafora J.W."/>
            <person name="Visel A."/>
            <person name="Grigoriev I.V."/>
        </authorList>
    </citation>
    <scope>NUCLEOTIDE SEQUENCE [LARGE SCALE GENOMIC DNA]</scope>
    <source>
        <strain evidence="9 10">NRRL 1336</strain>
    </source>
</reference>
<dbReference type="EMBL" id="MCGE01000025">
    <property type="protein sequence ID" value="ORZ10195.1"/>
    <property type="molecule type" value="Genomic_DNA"/>
</dbReference>
<dbReference type="FunFam" id="3.30.420.10:FF:000031">
    <property type="entry name" value="RNA exonuclease 1"/>
    <property type="match status" value="1"/>
</dbReference>
<keyword evidence="10" id="KW-1185">Reference proteome</keyword>
<keyword evidence="3" id="KW-0540">Nuclease</keyword>
<keyword evidence="4" id="KW-0378">Hydrolase</keyword>
<feature type="region of interest" description="Disordered" evidence="7">
    <location>
        <begin position="27"/>
        <end position="110"/>
    </location>
</feature>
<dbReference type="SUPFAM" id="SSF53098">
    <property type="entry name" value="Ribonuclease H-like"/>
    <property type="match status" value="1"/>
</dbReference>
<dbReference type="OrthoDB" id="8191639at2759"/>
<evidence type="ECO:0000256" key="7">
    <source>
        <dbReference type="SAM" id="MobiDB-lite"/>
    </source>
</evidence>
<feature type="domain" description="Exonuclease" evidence="8">
    <location>
        <begin position="403"/>
        <end position="560"/>
    </location>
</feature>
<gene>
    <name evidence="9" type="ORF">BCR42DRAFT_422945</name>
</gene>
<proteinExistence type="inferred from homology"/>
<evidence type="ECO:0000313" key="9">
    <source>
        <dbReference type="EMBL" id="ORZ10195.1"/>
    </source>
</evidence>
<comment type="subcellular location">
    <subcellularLocation>
        <location evidence="1">Nucleus</location>
    </subcellularLocation>
</comment>
<dbReference type="GO" id="GO:0010629">
    <property type="term" value="P:negative regulation of gene expression"/>
    <property type="evidence" value="ECO:0007669"/>
    <property type="project" value="UniProtKB-ARBA"/>
</dbReference>
<name>A0A1X2I656_9FUNG</name>
<dbReference type="GO" id="GO:0003676">
    <property type="term" value="F:nucleic acid binding"/>
    <property type="evidence" value="ECO:0007669"/>
    <property type="project" value="InterPro"/>
</dbReference>
<comment type="caution">
    <text evidence="9">The sequence shown here is derived from an EMBL/GenBank/DDBJ whole genome shotgun (WGS) entry which is preliminary data.</text>
</comment>
<keyword evidence="5" id="KW-0269">Exonuclease</keyword>
<evidence type="ECO:0000256" key="4">
    <source>
        <dbReference type="ARBA" id="ARBA00022801"/>
    </source>
</evidence>
<evidence type="ECO:0000256" key="2">
    <source>
        <dbReference type="ARBA" id="ARBA00006357"/>
    </source>
</evidence>
<feature type="compositionally biased region" description="Low complexity" evidence="7">
    <location>
        <begin position="215"/>
        <end position="238"/>
    </location>
</feature>
<feature type="region of interest" description="Disordered" evidence="7">
    <location>
        <begin position="204"/>
        <end position="246"/>
    </location>
</feature>
<dbReference type="Proteomes" id="UP000193560">
    <property type="component" value="Unassembled WGS sequence"/>
</dbReference>
<evidence type="ECO:0000259" key="8">
    <source>
        <dbReference type="SMART" id="SM00479"/>
    </source>
</evidence>
<dbReference type="Gene3D" id="3.30.420.10">
    <property type="entry name" value="Ribonuclease H-like superfamily/Ribonuclease H"/>
    <property type="match status" value="1"/>
</dbReference>
<feature type="compositionally biased region" description="Polar residues" evidence="7">
    <location>
        <begin position="99"/>
        <end position="108"/>
    </location>
</feature>
<dbReference type="InterPro" id="IPR036397">
    <property type="entry name" value="RNaseH_sf"/>
</dbReference>
<comment type="similarity">
    <text evidence="2">Belongs to the REXO1/REXO3 family.</text>
</comment>
<dbReference type="CDD" id="cd06145">
    <property type="entry name" value="REX1_like"/>
    <property type="match status" value="1"/>
</dbReference>
<accession>A0A1X2I656</accession>
<sequence>MLPSLGLFKNIQCPALPHCKRPTCVFSHKKQQQKQQQQQQQQQQKTSSTSASSSTAKQHPTTTSSSVKRPLPARNTSDKAKLPKISSSNEGKAVRTRTPLDTSTTAQSKDPFHRVAHTPTFSGPLTIKADISSHTALKIRQVITNKLYEQYTRIYPSSNAGDPQFAAKRTQEHEQKILDTTTNTAGYKQQAMSALMELKKEAVVTEPLPSPSPPSTSSIPAAAATTTTTSVSTTSPKPQSLELRGKQQITGGGDWRSTCPILADPSYLANLVLSATQLDAMHYPPIALLDIPAPVTTTTKGKGAVQSAQQQQTCDRCKKTYFVKAILGAKDATACVYHPGRLRVSKSFGEKQRSYTCCDDPLGTTGCEKGPHVFKDENMEKMHTAIPFVTVPEGSTNAKKKERLLALDCEMGYTTIGMELIRLTVINANYEMVMDELVLPSHMVIDLNSRYSGIQTLAGVQHNLTSIRQALFDRMDQNTILLGHGLENDLKALRIIHDKVIDTSQVFPHPHGLPYRYGLRVLASKYLSKFIQEGSDGHDSFEDAATCLELVYYHHESLLKKK</sequence>
<dbReference type="AlphaFoldDB" id="A0A1X2I656"/>
<dbReference type="InterPro" id="IPR047021">
    <property type="entry name" value="REXO1/3/4-like"/>
</dbReference>
<organism evidence="9 10">
    <name type="scientific">Absidia repens</name>
    <dbReference type="NCBI Taxonomy" id="90262"/>
    <lineage>
        <taxon>Eukaryota</taxon>
        <taxon>Fungi</taxon>
        <taxon>Fungi incertae sedis</taxon>
        <taxon>Mucoromycota</taxon>
        <taxon>Mucoromycotina</taxon>
        <taxon>Mucoromycetes</taxon>
        <taxon>Mucorales</taxon>
        <taxon>Cunninghamellaceae</taxon>
        <taxon>Absidia</taxon>
    </lineage>
</organism>
<protein>
    <recommendedName>
        <fullName evidence="8">Exonuclease domain-containing protein</fullName>
    </recommendedName>
</protein>
<dbReference type="InterPro" id="IPR013520">
    <property type="entry name" value="Ribonucl_H"/>
</dbReference>
<dbReference type="InterPro" id="IPR012337">
    <property type="entry name" value="RNaseH-like_sf"/>
</dbReference>
<evidence type="ECO:0000256" key="6">
    <source>
        <dbReference type="ARBA" id="ARBA00023242"/>
    </source>
</evidence>
<dbReference type="PANTHER" id="PTHR12801:SF115">
    <property type="entry name" value="FI18136P1-RELATED"/>
    <property type="match status" value="1"/>
</dbReference>
<dbReference type="GO" id="GO:0004527">
    <property type="term" value="F:exonuclease activity"/>
    <property type="evidence" value="ECO:0007669"/>
    <property type="project" value="UniProtKB-KW"/>
</dbReference>
<dbReference type="InterPro" id="IPR034922">
    <property type="entry name" value="REX1-like_exo"/>
</dbReference>
<evidence type="ECO:0000256" key="1">
    <source>
        <dbReference type="ARBA" id="ARBA00004123"/>
    </source>
</evidence>
<evidence type="ECO:0000256" key="5">
    <source>
        <dbReference type="ARBA" id="ARBA00022839"/>
    </source>
</evidence>
<evidence type="ECO:0000313" key="10">
    <source>
        <dbReference type="Proteomes" id="UP000193560"/>
    </source>
</evidence>
<dbReference type="GO" id="GO:0005634">
    <property type="term" value="C:nucleus"/>
    <property type="evidence" value="ECO:0007669"/>
    <property type="project" value="UniProtKB-SubCell"/>
</dbReference>
<evidence type="ECO:0000256" key="3">
    <source>
        <dbReference type="ARBA" id="ARBA00022722"/>
    </source>
</evidence>